<gene>
    <name evidence="11" type="ORF">SAMN05660923_01464</name>
</gene>
<organism evidence="11 12">
    <name type="scientific">Tepidimicrobium xylanilyticum</name>
    <dbReference type="NCBI Taxonomy" id="1123352"/>
    <lineage>
        <taxon>Bacteria</taxon>
        <taxon>Bacillati</taxon>
        <taxon>Bacillota</taxon>
        <taxon>Tissierellia</taxon>
        <taxon>Tissierellales</taxon>
        <taxon>Tepidimicrobiaceae</taxon>
        <taxon>Tepidimicrobium</taxon>
    </lineage>
</organism>
<keyword evidence="9" id="KW-0460">Magnesium</keyword>
<sequence length="201" mass="23253">MAKYYAVRVGRNKGIYKTWAECEAQVKGFSNAVYKKFSTYEEAINFIEDNDERLEDKDIKELGTNEMVAYIDGSFNEETKTYSFGAVIFTVEGKETCSKKERDLNLVDMRNVAGEIAGAKYSMEEAIKRGKDTLYLHYDYMGIEKWATGEWKANKYGTKEYKKYYDSIKDRLKVVFIKIKAHSGNQYNEEADMLAKKALDI</sequence>
<dbReference type="AlphaFoldDB" id="A0A1H2XJV5"/>
<evidence type="ECO:0000256" key="4">
    <source>
        <dbReference type="ARBA" id="ARBA00012180"/>
    </source>
</evidence>
<accession>A0A1H2XJV5</accession>
<comment type="similarity">
    <text evidence="3">Belongs to the RNase H family.</text>
</comment>
<dbReference type="SUPFAM" id="SSF55658">
    <property type="entry name" value="L9 N-domain-like"/>
    <property type="match status" value="1"/>
</dbReference>
<dbReference type="GO" id="GO:0046872">
    <property type="term" value="F:metal ion binding"/>
    <property type="evidence" value="ECO:0007669"/>
    <property type="project" value="UniProtKB-KW"/>
</dbReference>
<evidence type="ECO:0000313" key="12">
    <source>
        <dbReference type="Proteomes" id="UP000198828"/>
    </source>
</evidence>
<dbReference type="InterPro" id="IPR036397">
    <property type="entry name" value="RNaseH_sf"/>
</dbReference>
<dbReference type="InterPro" id="IPR037056">
    <property type="entry name" value="RNase_H1_N_sf"/>
</dbReference>
<comment type="catalytic activity">
    <reaction evidence="1">
        <text>Endonucleolytic cleavage to 5'-phosphomonoester.</text>
        <dbReference type="EC" id="3.1.26.4"/>
    </reaction>
</comment>
<evidence type="ECO:0000256" key="1">
    <source>
        <dbReference type="ARBA" id="ARBA00000077"/>
    </source>
</evidence>
<dbReference type="Pfam" id="PF00075">
    <property type="entry name" value="RNase_H"/>
    <property type="match status" value="1"/>
</dbReference>
<dbReference type="FunFam" id="3.40.970.10:FF:000001">
    <property type="entry name" value="Ribonuclease H1"/>
    <property type="match status" value="1"/>
</dbReference>
<dbReference type="GO" id="GO:0043137">
    <property type="term" value="P:DNA replication, removal of RNA primer"/>
    <property type="evidence" value="ECO:0007669"/>
    <property type="project" value="TreeGrafter"/>
</dbReference>
<comment type="cofactor">
    <cofactor evidence="2">
        <name>Mg(2+)</name>
        <dbReference type="ChEBI" id="CHEBI:18420"/>
    </cofactor>
</comment>
<dbReference type="GO" id="GO:0004523">
    <property type="term" value="F:RNA-DNA hybrid ribonuclease activity"/>
    <property type="evidence" value="ECO:0007669"/>
    <property type="project" value="UniProtKB-EC"/>
</dbReference>
<protein>
    <recommendedName>
        <fullName evidence="4">ribonuclease H</fullName>
        <ecNumber evidence="4">3.1.26.4</ecNumber>
    </recommendedName>
</protein>
<evidence type="ECO:0000256" key="3">
    <source>
        <dbReference type="ARBA" id="ARBA00005300"/>
    </source>
</evidence>
<dbReference type="PANTHER" id="PTHR10642:SF26">
    <property type="entry name" value="RIBONUCLEASE H1"/>
    <property type="match status" value="1"/>
</dbReference>
<dbReference type="InterPro" id="IPR011320">
    <property type="entry name" value="RNase_H1_N"/>
</dbReference>
<evidence type="ECO:0000256" key="9">
    <source>
        <dbReference type="ARBA" id="ARBA00022842"/>
    </source>
</evidence>
<dbReference type="Proteomes" id="UP000198828">
    <property type="component" value="Unassembled WGS sequence"/>
</dbReference>
<dbReference type="EMBL" id="FNNG01000005">
    <property type="protein sequence ID" value="SDW93110.1"/>
    <property type="molecule type" value="Genomic_DNA"/>
</dbReference>
<name>A0A1H2XJV5_9FIRM</name>
<evidence type="ECO:0000256" key="2">
    <source>
        <dbReference type="ARBA" id="ARBA00001946"/>
    </source>
</evidence>
<dbReference type="InterPro" id="IPR012337">
    <property type="entry name" value="RNaseH-like_sf"/>
</dbReference>
<dbReference type="PANTHER" id="PTHR10642">
    <property type="entry name" value="RIBONUCLEASE H1"/>
    <property type="match status" value="1"/>
</dbReference>
<dbReference type="InterPro" id="IPR009027">
    <property type="entry name" value="Ribosomal_bL9/RNase_H1_N"/>
</dbReference>
<evidence type="ECO:0000256" key="7">
    <source>
        <dbReference type="ARBA" id="ARBA00022759"/>
    </source>
</evidence>
<evidence type="ECO:0000256" key="5">
    <source>
        <dbReference type="ARBA" id="ARBA00022722"/>
    </source>
</evidence>
<reference evidence="11 12" key="1">
    <citation type="submission" date="2016-10" db="EMBL/GenBank/DDBJ databases">
        <authorList>
            <person name="de Groot N.N."/>
        </authorList>
    </citation>
    <scope>NUCLEOTIDE SEQUENCE [LARGE SCALE GENOMIC DNA]</scope>
    <source>
        <strain evidence="11 12">DSM 23310</strain>
    </source>
</reference>
<dbReference type="Gene3D" id="3.30.420.10">
    <property type="entry name" value="Ribonuclease H-like superfamily/Ribonuclease H"/>
    <property type="match status" value="1"/>
</dbReference>
<dbReference type="SUPFAM" id="SSF53098">
    <property type="entry name" value="Ribonuclease H-like"/>
    <property type="match status" value="1"/>
</dbReference>
<dbReference type="RefSeq" id="WP_093752297.1">
    <property type="nucleotide sequence ID" value="NZ_BSYN01000007.1"/>
</dbReference>
<dbReference type="Gene3D" id="3.40.970.10">
    <property type="entry name" value="Ribonuclease H1, N-terminal domain"/>
    <property type="match status" value="1"/>
</dbReference>
<dbReference type="PROSITE" id="PS50879">
    <property type="entry name" value="RNASE_H_1"/>
    <property type="match status" value="1"/>
</dbReference>
<evidence type="ECO:0000256" key="8">
    <source>
        <dbReference type="ARBA" id="ARBA00022801"/>
    </source>
</evidence>
<dbReference type="Pfam" id="PF01693">
    <property type="entry name" value="Cauli_VI"/>
    <property type="match status" value="1"/>
</dbReference>
<dbReference type="OrthoDB" id="9811552at2"/>
<evidence type="ECO:0000259" key="10">
    <source>
        <dbReference type="PROSITE" id="PS50879"/>
    </source>
</evidence>
<proteinExistence type="inferred from homology"/>
<evidence type="ECO:0000256" key="6">
    <source>
        <dbReference type="ARBA" id="ARBA00022723"/>
    </source>
</evidence>
<keyword evidence="6" id="KW-0479">Metal-binding</keyword>
<keyword evidence="8" id="KW-0378">Hydrolase</keyword>
<dbReference type="EC" id="3.1.26.4" evidence="4"/>
<keyword evidence="7" id="KW-0255">Endonuclease</keyword>
<dbReference type="GO" id="GO:0003676">
    <property type="term" value="F:nucleic acid binding"/>
    <property type="evidence" value="ECO:0007669"/>
    <property type="project" value="InterPro"/>
</dbReference>
<dbReference type="CDD" id="cd09277">
    <property type="entry name" value="RNase_HI_bacteria_like"/>
    <property type="match status" value="1"/>
</dbReference>
<keyword evidence="5" id="KW-0540">Nuclease</keyword>
<keyword evidence="12" id="KW-1185">Reference proteome</keyword>
<dbReference type="InterPro" id="IPR050092">
    <property type="entry name" value="RNase_H"/>
</dbReference>
<feature type="domain" description="RNase H type-1" evidence="10">
    <location>
        <begin position="63"/>
        <end position="200"/>
    </location>
</feature>
<dbReference type="InterPro" id="IPR002156">
    <property type="entry name" value="RNaseH_domain"/>
</dbReference>
<evidence type="ECO:0000313" key="11">
    <source>
        <dbReference type="EMBL" id="SDW93110.1"/>
    </source>
</evidence>